<proteinExistence type="predicted"/>
<dbReference type="GO" id="GO:0003676">
    <property type="term" value="F:nucleic acid binding"/>
    <property type="evidence" value="ECO:0007669"/>
    <property type="project" value="InterPro"/>
</dbReference>
<evidence type="ECO:0000313" key="2">
    <source>
        <dbReference type="EMBL" id="AUG85173.1"/>
    </source>
</evidence>
<feature type="domain" description="RNase H type-1" evidence="1">
    <location>
        <begin position="1"/>
        <end position="138"/>
    </location>
</feature>
<gene>
    <name evidence="2" type="ORF">CETO_191</name>
</gene>
<dbReference type="PROSITE" id="PS50879">
    <property type="entry name" value="RNASE_H_1"/>
    <property type="match status" value="1"/>
</dbReference>
<protein>
    <recommendedName>
        <fullName evidence="1">RNase H type-1 domain-containing protein</fullName>
    </recommendedName>
</protein>
<evidence type="ECO:0000313" key="3">
    <source>
        <dbReference type="Proteomes" id="UP000240819"/>
    </source>
</evidence>
<dbReference type="InterPro" id="IPR002156">
    <property type="entry name" value="RNaseH_domain"/>
</dbReference>
<reference evidence="2 3" key="1">
    <citation type="submission" date="2017-12" db="EMBL/GenBank/DDBJ databases">
        <authorList>
            <person name="Lestochi C.V."/>
            <person name="Miller K.C."/>
            <person name="Miller J.S."/>
            <person name="Stanton M.L."/>
            <person name="Broussard G.W."/>
        </authorList>
    </citation>
    <scope>NUCLEOTIDE SEQUENCE [LARGE SCALE GENOMIC DNA]</scope>
</reference>
<dbReference type="EMBL" id="MG649966">
    <property type="protein sequence ID" value="AUG85173.1"/>
    <property type="molecule type" value="Genomic_DNA"/>
</dbReference>
<accession>A0A2H5BGR3</accession>
<dbReference type="Gene3D" id="3.30.420.10">
    <property type="entry name" value="Ribonuclease H-like superfamily/Ribonuclease H"/>
    <property type="match status" value="1"/>
</dbReference>
<dbReference type="Proteomes" id="UP000240819">
    <property type="component" value="Segment"/>
</dbReference>
<dbReference type="Pfam" id="PF00075">
    <property type="entry name" value="RNase_H"/>
    <property type="match status" value="1"/>
</dbReference>
<organism evidence="2 3">
    <name type="scientific">Vibrio phage Ceto</name>
    <dbReference type="NCBI Taxonomy" id="2570300"/>
    <lineage>
        <taxon>Viruses</taxon>
        <taxon>Duplodnaviria</taxon>
        <taxon>Heunggongvirae</taxon>
        <taxon>Uroviricota</taxon>
        <taxon>Caudoviricetes</taxon>
        <taxon>Demerecviridae</taxon>
        <taxon>Ermolyevavirinae</taxon>
        <taxon>Cetovirus</taxon>
        <taxon>Cetovirus ceto</taxon>
    </lineage>
</organism>
<keyword evidence="3" id="KW-1185">Reference proteome</keyword>
<name>A0A2H5BGR3_9CAUD</name>
<dbReference type="GO" id="GO:0004523">
    <property type="term" value="F:RNA-DNA hybrid ribonuclease activity"/>
    <property type="evidence" value="ECO:0007669"/>
    <property type="project" value="InterPro"/>
</dbReference>
<evidence type="ECO:0000259" key="1">
    <source>
        <dbReference type="PROSITE" id="PS50879"/>
    </source>
</evidence>
<sequence length="185" mass="21078">MKFDMYCDWAPFGIGVVVVEEGRGVYFNRYETQWTNQSNSCQGELEAINICLDIIDELGLQNVTIHTDHEPLTQSLERGTIPQCKKTRKKASRANKVALYTKTINRIKEGNINVEHCKAHSGHVYSNAADVLTRKNTEAHPEWMDRLRANNKFHQAAKKVTKPNPTLWDVVQAWFINLTYGAVAC</sequence>
<dbReference type="InterPro" id="IPR036397">
    <property type="entry name" value="RNaseH_sf"/>
</dbReference>
<dbReference type="InterPro" id="IPR012337">
    <property type="entry name" value="RNaseH-like_sf"/>
</dbReference>
<dbReference type="SUPFAM" id="SSF53098">
    <property type="entry name" value="Ribonuclease H-like"/>
    <property type="match status" value="1"/>
</dbReference>